<organism evidence="6 7">
    <name type="scientific">Aminicella lysinilytica</name>
    <dbReference type="NCBI Taxonomy" id="433323"/>
    <lineage>
        <taxon>Bacteria</taxon>
        <taxon>Bacillati</taxon>
        <taxon>Bacillota</taxon>
        <taxon>Clostridia</taxon>
        <taxon>Peptostreptococcales</taxon>
        <taxon>Anaerovoracaceae</taxon>
        <taxon>Aminicella</taxon>
    </lineage>
</organism>
<accession>A0A4R6PXV2</accession>
<dbReference type="Gene3D" id="3.40.50.2300">
    <property type="match status" value="1"/>
</dbReference>
<feature type="modified residue" description="4-aspartylphosphate" evidence="3">
    <location>
        <position position="59"/>
    </location>
</feature>
<dbReference type="Proteomes" id="UP000295500">
    <property type="component" value="Unassembled WGS sequence"/>
</dbReference>
<proteinExistence type="predicted"/>
<dbReference type="Gene3D" id="2.40.50.1020">
    <property type="entry name" value="LytTr DNA-binding domain"/>
    <property type="match status" value="1"/>
</dbReference>
<evidence type="ECO:0000256" key="2">
    <source>
        <dbReference type="ARBA" id="ARBA00024867"/>
    </source>
</evidence>
<dbReference type="PANTHER" id="PTHR37299">
    <property type="entry name" value="TRANSCRIPTIONAL REGULATOR-RELATED"/>
    <property type="match status" value="1"/>
</dbReference>
<sequence length="238" mass="26838">MDNLKKLKILVLDDDWDSLMATVSEIGIYVDKGNIVYTQDPGEVISLIESDNVNTAFLDIDLGDTNGFDAATSIHITHPEVNCIFCTGHPEYALDGYDYNPLDFVVKPVNLLKLERVLKKAEAALSTWEVKPVPSEKIAILTGGGFQLVDTDDVVYVEKILRKVIIHTKNNVDISTKYSIGQLEKIFEGYDFFRPHQSFLVPLREIRNVHAEEGIRGSFYITLKNSKAKVNLSRNNYK</sequence>
<dbReference type="SMART" id="SM00448">
    <property type="entry name" value="REC"/>
    <property type="match status" value="1"/>
</dbReference>
<dbReference type="OrthoDB" id="9788600at2"/>
<dbReference type="Pfam" id="PF00072">
    <property type="entry name" value="Response_reg"/>
    <property type="match status" value="1"/>
</dbReference>
<protein>
    <recommendedName>
        <fullName evidence="1">Stage 0 sporulation protein A homolog</fullName>
    </recommendedName>
</protein>
<comment type="caution">
    <text evidence="6">The sequence shown here is derived from an EMBL/GenBank/DDBJ whole genome shotgun (WGS) entry which is preliminary data.</text>
</comment>
<dbReference type="SUPFAM" id="SSF52172">
    <property type="entry name" value="CheY-like"/>
    <property type="match status" value="1"/>
</dbReference>
<dbReference type="Pfam" id="PF04397">
    <property type="entry name" value="LytTR"/>
    <property type="match status" value="1"/>
</dbReference>
<name>A0A4R6PXV2_9FIRM</name>
<dbReference type="InterPro" id="IPR046947">
    <property type="entry name" value="LytR-like"/>
</dbReference>
<keyword evidence="7" id="KW-1185">Reference proteome</keyword>
<dbReference type="SMART" id="SM00850">
    <property type="entry name" value="LytTR"/>
    <property type="match status" value="1"/>
</dbReference>
<reference evidence="6 7" key="1">
    <citation type="submission" date="2019-03" db="EMBL/GenBank/DDBJ databases">
        <title>Genomic Encyclopedia of Type Strains, Phase IV (KMG-IV): sequencing the most valuable type-strain genomes for metagenomic binning, comparative biology and taxonomic classification.</title>
        <authorList>
            <person name="Goeker M."/>
        </authorList>
    </citation>
    <scope>NUCLEOTIDE SEQUENCE [LARGE SCALE GENOMIC DNA]</scope>
    <source>
        <strain evidence="6 7">DSM 28287</strain>
    </source>
</reference>
<dbReference type="InterPro" id="IPR007492">
    <property type="entry name" value="LytTR_DNA-bd_dom"/>
</dbReference>
<evidence type="ECO:0000313" key="7">
    <source>
        <dbReference type="Proteomes" id="UP000295500"/>
    </source>
</evidence>
<dbReference type="PANTHER" id="PTHR37299:SF1">
    <property type="entry name" value="STAGE 0 SPORULATION PROTEIN A HOMOLOG"/>
    <property type="match status" value="1"/>
</dbReference>
<dbReference type="AlphaFoldDB" id="A0A4R6PXV2"/>
<dbReference type="GO" id="GO:0003677">
    <property type="term" value="F:DNA binding"/>
    <property type="evidence" value="ECO:0007669"/>
    <property type="project" value="InterPro"/>
</dbReference>
<dbReference type="PROSITE" id="PS50930">
    <property type="entry name" value="HTH_LYTTR"/>
    <property type="match status" value="1"/>
</dbReference>
<feature type="domain" description="Response regulatory" evidence="4">
    <location>
        <begin position="8"/>
        <end position="122"/>
    </location>
</feature>
<dbReference type="EMBL" id="SNXO01000040">
    <property type="protein sequence ID" value="TDP50325.1"/>
    <property type="molecule type" value="Genomic_DNA"/>
</dbReference>
<comment type="function">
    <text evidence="2">May play the central regulatory role in sporulation. It may be an element of the effector pathway responsible for the activation of sporulation genes in response to nutritional stress. Spo0A may act in concert with spo0H (a sigma factor) to control the expression of some genes that are critical to the sporulation process.</text>
</comment>
<dbReference type="GO" id="GO:0000156">
    <property type="term" value="F:phosphorelay response regulator activity"/>
    <property type="evidence" value="ECO:0007669"/>
    <property type="project" value="InterPro"/>
</dbReference>
<evidence type="ECO:0000259" key="4">
    <source>
        <dbReference type="PROSITE" id="PS50110"/>
    </source>
</evidence>
<keyword evidence="3" id="KW-0597">Phosphoprotein</keyword>
<evidence type="ECO:0000259" key="5">
    <source>
        <dbReference type="PROSITE" id="PS50930"/>
    </source>
</evidence>
<dbReference type="PROSITE" id="PS50110">
    <property type="entry name" value="RESPONSE_REGULATORY"/>
    <property type="match status" value="1"/>
</dbReference>
<gene>
    <name evidence="6" type="ORF">EV211_1407</name>
</gene>
<dbReference type="InterPro" id="IPR001789">
    <property type="entry name" value="Sig_transdc_resp-reg_receiver"/>
</dbReference>
<dbReference type="RefSeq" id="WP_133529120.1">
    <property type="nucleotide sequence ID" value="NZ_CALCQM010000184.1"/>
</dbReference>
<evidence type="ECO:0000313" key="6">
    <source>
        <dbReference type="EMBL" id="TDP50325.1"/>
    </source>
</evidence>
<evidence type="ECO:0000256" key="3">
    <source>
        <dbReference type="PROSITE-ProRule" id="PRU00169"/>
    </source>
</evidence>
<feature type="domain" description="HTH LytTR-type" evidence="5">
    <location>
        <begin position="138"/>
        <end position="238"/>
    </location>
</feature>
<dbReference type="InterPro" id="IPR011006">
    <property type="entry name" value="CheY-like_superfamily"/>
</dbReference>
<evidence type="ECO:0000256" key="1">
    <source>
        <dbReference type="ARBA" id="ARBA00018672"/>
    </source>
</evidence>